<name>A0A1G8L8V3_9PSED</name>
<feature type="region of interest" description="Disordered" evidence="1">
    <location>
        <begin position="1"/>
        <end position="20"/>
    </location>
</feature>
<dbReference type="SUPFAM" id="SSF81340">
    <property type="entry name" value="Clc chloride channel"/>
    <property type="match status" value="2"/>
</dbReference>
<feature type="transmembrane region" description="Helical" evidence="2">
    <location>
        <begin position="115"/>
        <end position="139"/>
    </location>
</feature>
<dbReference type="STRING" id="428992.SAMN05216272_11122"/>
<dbReference type="Gene3D" id="1.10.3080.10">
    <property type="entry name" value="Clc chloride channel"/>
    <property type="match status" value="1"/>
</dbReference>
<organism evidence="3 4">
    <name type="scientific">Pseudomonas panipatensis</name>
    <dbReference type="NCBI Taxonomy" id="428992"/>
    <lineage>
        <taxon>Bacteria</taxon>
        <taxon>Pseudomonadati</taxon>
        <taxon>Pseudomonadota</taxon>
        <taxon>Gammaproteobacteria</taxon>
        <taxon>Pseudomonadales</taxon>
        <taxon>Pseudomonadaceae</taxon>
        <taxon>Pseudomonas</taxon>
    </lineage>
</organism>
<evidence type="ECO:0000313" key="4">
    <source>
        <dbReference type="Proteomes" id="UP000199636"/>
    </source>
</evidence>
<feature type="compositionally biased region" description="Low complexity" evidence="1">
    <location>
        <begin position="7"/>
        <end position="20"/>
    </location>
</feature>
<evidence type="ECO:0000256" key="2">
    <source>
        <dbReference type="SAM" id="Phobius"/>
    </source>
</evidence>
<evidence type="ECO:0008006" key="5">
    <source>
        <dbReference type="Google" id="ProtNLM"/>
    </source>
</evidence>
<keyword evidence="2" id="KW-1133">Transmembrane helix</keyword>
<keyword evidence="2" id="KW-0472">Membrane</keyword>
<feature type="transmembrane region" description="Helical" evidence="2">
    <location>
        <begin position="72"/>
        <end position="93"/>
    </location>
</feature>
<keyword evidence="2" id="KW-0812">Transmembrane</keyword>
<sequence>MSEHLDAAPSPSESTESAVIPPRRFKRPRWREWRQRLAFWVGAPLVGGSVGREGPTLHVGAAVIYAFGRRTIAGLILALFGLASGSHVFGTGYEETRAALTSSVIVLELSHSPDLVIPMLAATVMAAAISGWIAPVSLYHALARQILDKVAPTKP</sequence>
<keyword evidence="4" id="KW-1185">Reference proteome</keyword>
<protein>
    <recommendedName>
        <fullName evidence="5">Voltage gated chloride channel</fullName>
    </recommendedName>
</protein>
<dbReference type="InterPro" id="IPR014743">
    <property type="entry name" value="Cl-channel_core"/>
</dbReference>
<reference evidence="4" key="1">
    <citation type="submission" date="2016-10" db="EMBL/GenBank/DDBJ databases">
        <authorList>
            <person name="Varghese N."/>
            <person name="Submissions S."/>
        </authorList>
    </citation>
    <scope>NUCLEOTIDE SEQUENCE [LARGE SCALE GENOMIC DNA]</scope>
    <source>
        <strain evidence="4">CCM 7469</strain>
    </source>
</reference>
<dbReference type="EMBL" id="FNDS01000011">
    <property type="protein sequence ID" value="SDI52066.1"/>
    <property type="molecule type" value="Genomic_DNA"/>
</dbReference>
<proteinExistence type="predicted"/>
<gene>
    <name evidence="3" type="ORF">SAMN05216272_11122</name>
</gene>
<dbReference type="AlphaFoldDB" id="A0A1G8L8V3"/>
<dbReference type="Proteomes" id="UP000199636">
    <property type="component" value="Unassembled WGS sequence"/>
</dbReference>
<evidence type="ECO:0000313" key="3">
    <source>
        <dbReference type="EMBL" id="SDI52066.1"/>
    </source>
</evidence>
<evidence type="ECO:0000256" key="1">
    <source>
        <dbReference type="SAM" id="MobiDB-lite"/>
    </source>
</evidence>
<accession>A0A1G8L8V3</accession>